<gene>
    <name evidence="1" type="ORF">BA890_08990</name>
</gene>
<dbReference type="Proteomes" id="UP000092741">
    <property type="component" value="Chromosome 1"/>
</dbReference>
<dbReference type="KEGG" id="vna:PN96_04300"/>
<dbReference type="RefSeq" id="WP_020335511.1">
    <property type="nucleotide sequence ID" value="NZ_ATFJ01000037.1"/>
</dbReference>
<organism evidence="1 2">
    <name type="scientific">Vibrio natriegens NBRC 15636 = ATCC 14048 = DSM 759</name>
    <dbReference type="NCBI Taxonomy" id="1219067"/>
    <lineage>
        <taxon>Bacteria</taxon>
        <taxon>Pseudomonadati</taxon>
        <taxon>Pseudomonadota</taxon>
        <taxon>Gammaproteobacteria</taxon>
        <taxon>Vibrionales</taxon>
        <taxon>Vibrionaceae</taxon>
        <taxon>Vibrio</taxon>
    </lineage>
</organism>
<evidence type="ECO:0000313" key="1">
    <source>
        <dbReference type="EMBL" id="ANQ12899.1"/>
    </source>
</evidence>
<dbReference type="EMBL" id="CP016345">
    <property type="protein sequence ID" value="ANQ12899.1"/>
    <property type="molecule type" value="Genomic_DNA"/>
</dbReference>
<proteinExistence type="predicted"/>
<protein>
    <submittedName>
        <fullName evidence="1">Uncharacterized protein</fullName>
    </submittedName>
</protein>
<reference evidence="1 2" key="1">
    <citation type="submission" date="2016-07" db="EMBL/GenBank/DDBJ databases">
        <title>Developing Vibrio natriegens as a novel, fast-growing host for biotechnology.</title>
        <authorList>
            <person name="Weinstock M.T."/>
            <person name="Hesek E.D."/>
            <person name="Wilson C.M."/>
            <person name="Gibson D.G."/>
        </authorList>
    </citation>
    <scope>NUCLEOTIDE SEQUENCE [LARGE SCALE GENOMIC DNA]</scope>
    <source>
        <strain evidence="1 2">ATCC 14048</strain>
    </source>
</reference>
<dbReference type="AlphaFoldDB" id="A0AAN0Y321"/>
<sequence length="71" mass="7884">MANATFQTELGAVTAKGPYFSFVKGREVIQLTFIKPENEENGYGVCKEFPSDISLSPEFMTDFAEQSVNLL</sequence>
<name>A0AAN0Y321_VIBNA</name>
<keyword evidence="2" id="KW-1185">Reference proteome</keyword>
<evidence type="ECO:0000313" key="2">
    <source>
        <dbReference type="Proteomes" id="UP000092741"/>
    </source>
</evidence>
<dbReference type="GeneID" id="70912000"/>
<accession>A0AAN0Y321</accession>